<keyword evidence="8" id="KW-1133">Transmembrane helix</keyword>
<dbReference type="GO" id="GO:0005743">
    <property type="term" value="C:mitochondrial inner membrane"/>
    <property type="evidence" value="ECO:0007669"/>
    <property type="project" value="UniProtKB-SubCell"/>
</dbReference>
<keyword evidence="4 11" id="KW-0679">Respiratory chain</keyword>
<evidence type="ECO:0000256" key="9">
    <source>
        <dbReference type="ARBA" id="ARBA00023128"/>
    </source>
</evidence>
<evidence type="ECO:0000256" key="11">
    <source>
        <dbReference type="RuleBase" id="RU368056"/>
    </source>
</evidence>
<dbReference type="InterPro" id="IPR036656">
    <property type="entry name" value="QCR9_sf"/>
</dbReference>
<keyword evidence="9 11" id="KW-0496">Mitochondrion</keyword>
<dbReference type="AlphaFoldDB" id="A0A177AVG2"/>
<comment type="function">
    <text evidence="11">Component of the ubiquinol-cytochrome c oxidoreductase, a multisubunit transmembrane complex that is part of the mitochondrial electron transport chain which drives oxidative phosphorylation. The complex plays an important role in the uptake of multiple carbon sources present in different host niches.</text>
</comment>
<comment type="caution">
    <text evidence="12">The sequence shown here is derived from an EMBL/GenBank/DDBJ whole genome shotgun (WGS) entry which is preliminary data.</text>
</comment>
<comment type="subcellular location">
    <subcellularLocation>
        <location evidence="1 11">Mitochondrion inner membrane</location>
        <topology evidence="1 11">Single-pass membrane protein</topology>
    </subcellularLocation>
</comment>
<evidence type="ECO:0000256" key="10">
    <source>
        <dbReference type="ARBA" id="ARBA00023136"/>
    </source>
</evidence>
<dbReference type="Gene3D" id="1.20.5.260">
    <property type="entry name" value="Cytochrome b-c1 complex subunit 9"/>
    <property type="match status" value="1"/>
</dbReference>
<comment type="similarity">
    <text evidence="2 11">Belongs to the UQCR10/QCR9 family.</text>
</comment>
<dbReference type="SUPFAM" id="SSF81514">
    <property type="entry name" value="Subunit X (non-heme 7 kDa protein) of cytochrome bc1 complex (Ubiquinol-cytochrome c reductase)"/>
    <property type="match status" value="1"/>
</dbReference>
<keyword evidence="6 11" id="KW-0999">Mitochondrion inner membrane</keyword>
<evidence type="ECO:0000256" key="1">
    <source>
        <dbReference type="ARBA" id="ARBA00004434"/>
    </source>
</evidence>
<dbReference type="GO" id="GO:0045275">
    <property type="term" value="C:respiratory chain complex III"/>
    <property type="evidence" value="ECO:0007669"/>
    <property type="project" value="UniProtKB-UniRule"/>
</dbReference>
<organism evidence="12 13">
    <name type="scientific">Intoshia linei</name>
    <dbReference type="NCBI Taxonomy" id="1819745"/>
    <lineage>
        <taxon>Eukaryota</taxon>
        <taxon>Metazoa</taxon>
        <taxon>Spiralia</taxon>
        <taxon>Lophotrochozoa</taxon>
        <taxon>Mesozoa</taxon>
        <taxon>Orthonectida</taxon>
        <taxon>Rhopaluridae</taxon>
        <taxon>Intoshia</taxon>
    </lineage>
</organism>
<reference evidence="12 13" key="1">
    <citation type="submission" date="2016-04" db="EMBL/GenBank/DDBJ databases">
        <title>The genome of Intoshia linei affirms orthonectids as highly simplified spiralians.</title>
        <authorList>
            <person name="Mikhailov K.V."/>
            <person name="Slusarev G.S."/>
            <person name="Nikitin M.A."/>
            <person name="Logacheva M.D."/>
            <person name="Penin A."/>
            <person name="Aleoshin V."/>
            <person name="Panchin Y.V."/>
        </authorList>
    </citation>
    <scope>NUCLEOTIDE SEQUENCE [LARGE SCALE GENOMIC DNA]</scope>
    <source>
        <strain evidence="12">Intl2013</strain>
        <tissue evidence="12">Whole animal</tissue>
    </source>
</reference>
<keyword evidence="10" id="KW-0472">Membrane</keyword>
<proteinExistence type="inferred from homology"/>
<keyword evidence="13" id="KW-1185">Reference proteome</keyword>
<evidence type="ECO:0000256" key="7">
    <source>
        <dbReference type="ARBA" id="ARBA00022982"/>
    </source>
</evidence>
<dbReference type="Pfam" id="PF05365">
    <property type="entry name" value="UCR_UQCRX_QCR9"/>
    <property type="match status" value="1"/>
</dbReference>
<evidence type="ECO:0000256" key="5">
    <source>
        <dbReference type="ARBA" id="ARBA00022692"/>
    </source>
</evidence>
<dbReference type="PANTHER" id="PTHR12980:SF0">
    <property type="entry name" value="CYTOCHROME B-C1 COMPLEX SUBUNIT 9"/>
    <property type="match status" value="1"/>
</dbReference>
<dbReference type="Proteomes" id="UP000078046">
    <property type="component" value="Unassembled WGS sequence"/>
</dbReference>
<dbReference type="GO" id="GO:0006122">
    <property type="term" value="P:mitochondrial electron transport, ubiquinol to cytochrome c"/>
    <property type="evidence" value="ECO:0007669"/>
    <property type="project" value="UniProtKB-UniRule"/>
</dbReference>
<evidence type="ECO:0000256" key="4">
    <source>
        <dbReference type="ARBA" id="ARBA00022660"/>
    </source>
</evidence>
<evidence type="ECO:0000256" key="6">
    <source>
        <dbReference type="ARBA" id="ARBA00022792"/>
    </source>
</evidence>
<accession>A0A177AVG2</accession>
<name>A0A177AVG2_9BILA</name>
<dbReference type="PANTHER" id="PTHR12980">
    <property type="entry name" value="UBIQUINOL-CYTOCHROME C REDUCTASE COMPLEX, SUBUNIT X"/>
    <property type="match status" value="1"/>
</dbReference>
<evidence type="ECO:0000256" key="3">
    <source>
        <dbReference type="ARBA" id="ARBA00022448"/>
    </source>
</evidence>
<evidence type="ECO:0000313" key="12">
    <source>
        <dbReference type="EMBL" id="OAF65820.1"/>
    </source>
</evidence>
<gene>
    <name evidence="12" type="ORF">A3Q56_06461</name>
</gene>
<sequence>MSIFTKYYNFVVKRNSTYALFLIGSVFVFERVVDYSGDELFDWINKGKLWKDVRPTVEAAYLKSKEEEE</sequence>
<dbReference type="InterPro" id="IPR008027">
    <property type="entry name" value="QCR9"/>
</dbReference>
<keyword evidence="3 11" id="KW-0813">Transport</keyword>
<dbReference type="EMBL" id="LWCA01001135">
    <property type="protein sequence ID" value="OAF65820.1"/>
    <property type="molecule type" value="Genomic_DNA"/>
</dbReference>
<evidence type="ECO:0000313" key="13">
    <source>
        <dbReference type="Proteomes" id="UP000078046"/>
    </source>
</evidence>
<dbReference type="FunFam" id="1.20.5.260:FF:000001">
    <property type="entry name" value="Cytochrome b-c1 complex subunit 9"/>
    <property type="match status" value="1"/>
</dbReference>
<dbReference type="OrthoDB" id="6133085at2759"/>
<keyword evidence="5" id="KW-0812">Transmembrane</keyword>
<evidence type="ECO:0000256" key="2">
    <source>
        <dbReference type="ARBA" id="ARBA00007856"/>
    </source>
</evidence>
<comment type="subunit">
    <text evidence="11">Component of the ubiquinol-cytochrome c oxidoreductase (cytochrome b-c1 complex, complex III, CIII), a multisubunit enzyme composed of 3 respiratory subunits cytochrome b, cytochrome c1 and Rieske protein, 2 core protein subunits, and additional low-molecular weight protein subunits.</text>
</comment>
<keyword evidence="7 11" id="KW-0249">Electron transport</keyword>
<evidence type="ECO:0000256" key="8">
    <source>
        <dbReference type="ARBA" id="ARBA00022989"/>
    </source>
</evidence>
<protein>
    <recommendedName>
        <fullName evidence="11">Complex III subunit 9</fullName>
    </recommendedName>
</protein>